<dbReference type="AlphaFoldDB" id="A0A0J6BN26"/>
<sequence length="52" mass="6175">MQRLSKKDVLLEIEMLRKELNDQYKKQACITPELVTLSVQLDQLLNKLRLHP</sequence>
<dbReference type="InterPro" id="IPR037208">
    <property type="entry name" value="Spo0E-like_sf"/>
</dbReference>
<dbReference type="RefSeq" id="WP_007725277.1">
    <property type="nucleotide sequence ID" value="NZ_BJNU01000027.1"/>
</dbReference>
<organism evidence="1 2">
    <name type="scientific">Brevibacillus brevis</name>
    <name type="common">Bacillus brevis</name>
    <dbReference type="NCBI Taxonomy" id="1393"/>
    <lineage>
        <taxon>Bacteria</taxon>
        <taxon>Bacillati</taxon>
        <taxon>Bacillota</taxon>
        <taxon>Bacilli</taxon>
        <taxon>Bacillales</taxon>
        <taxon>Paenibacillaceae</taxon>
        <taxon>Brevibacillus</taxon>
    </lineage>
</organism>
<dbReference type="GO" id="GO:0043937">
    <property type="term" value="P:regulation of sporulation"/>
    <property type="evidence" value="ECO:0007669"/>
    <property type="project" value="InterPro"/>
</dbReference>
<dbReference type="GeneID" id="61035855"/>
<protein>
    <submittedName>
        <fullName evidence="1">Aspartyl-phosphate phosphatase Spo0E family protein</fullName>
    </submittedName>
</protein>
<dbReference type="EMBL" id="CP030117">
    <property type="protein sequence ID" value="AWX53859.1"/>
    <property type="molecule type" value="Genomic_DNA"/>
</dbReference>
<evidence type="ECO:0000313" key="2">
    <source>
        <dbReference type="Proteomes" id="UP000036061"/>
    </source>
</evidence>
<dbReference type="Proteomes" id="UP000036061">
    <property type="component" value="Chromosome"/>
</dbReference>
<dbReference type="GO" id="GO:0046983">
    <property type="term" value="F:protein dimerization activity"/>
    <property type="evidence" value="ECO:0007669"/>
    <property type="project" value="InterPro"/>
</dbReference>
<proteinExistence type="predicted"/>
<dbReference type="Pfam" id="PF09388">
    <property type="entry name" value="SpoOE-like"/>
    <property type="match status" value="1"/>
</dbReference>
<reference evidence="1 2" key="1">
    <citation type="journal article" date="2015" name="Genome Announc.">
        <title>Draft Genome Sequence of Brevibacillus brevis DZQ7, a Plant Growth-Promoting Rhizobacterium with Broad-Spectrum Antimicrobial Activity.</title>
        <authorList>
            <person name="Hou Q."/>
            <person name="Wang C."/>
            <person name="Hou X."/>
            <person name="Xia Z."/>
            <person name="Ye J."/>
            <person name="Liu K."/>
            <person name="Liu H."/>
            <person name="Wang J."/>
            <person name="Guo H."/>
            <person name="Yu X."/>
            <person name="Yang Y."/>
            <person name="Du B."/>
            <person name="Ding Y."/>
        </authorList>
    </citation>
    <scope>NUCLEOTIDE SEQUENCE [LARGE SCALE GENOMIC DNA]</scope>
    <source>
        <strain evidence="1 2">DZQ7</strain>
    </source>
</reference>
<dbReference type="SUPFAM" id="SSF140500">
    <property type="entry name" value="BAS1536-like"/>
    <property type="match status" value="1"/>
</dbReference>
<dbReference type="Gene3D" id="4.10.280.10">
    <property type="entry name" value="Helix-loop-helix DNA-binding domain"/>
    <property type="match status" value="1"/>
</dbReference>
<name>A0A0J6BN26_BREBE</name>
<dbReference type="InterPro" id="IPR036638">
    <property type="entry name" value="HLH_DNA-bd_sf"/>
</dbReference>
<dbReference type="OrthoDB" id="2472172at2"/>
<accession>A0A0J6BN26</accession>
<evidence type="ECO:0000313" key="1">
    <source>
        <dbReference type="EMBL" id="AWX53859.1"/>
    </source>
</evidence>
<gene>
    <name evidence="1" type="ORF">AB432_001710</name>
</gene>
<dbReference type="InterPro" id="IPR018540">
    <property type="entry name" value="Spo0E-like"/>
</dbReference>